<name>A0A137PDY3_CONC2</name>
<keyword evidence="4" id="KW-0378">Hydrolase</keyword>
<dbReference type="Gene3D" id="2.130.10.10">
    <property type="entry name" value="YVTN repeat-like/Quinoprotein amine dehydrogenase"/>
    <property type="match status" value="1"/>
</dbReference>
<dbReference type="GO" id="GO:0017183">
    <property type="term" value="P:protein histidyl modification to diphthamide"/>
    <property type="evidence" value="ECO:0007669"/>
    <property type="project" value="TreeGrafter"/>
</dbReference>
<dbReference type="OMA" id="LDMKWLP"/>
<keyword evidence="2" id="KW-0853">WD repeat</keyword>
<dbReference type="GO" id="GO:0061685">
    <property type="term" value="F:diphthine methylesterase activity"/>
    <property type="evidence" value="ECO:0007669"/>
    <property type="project" value="UniProtKB-EC"/>
</dbReference>
<evidence type="ECO:0000256" key="7">
    <source>
        <dbReference type="ARBA" id="ARBA00047551"/>
    </source>
</evidence>
<keyword evidence="9" id="KW-1185">Reference proteome</keyword>
<dbReference type="Proteomes" id="UP000070444">
    <property type="component" value="Unassembled WGS sequence"/>
</dbReference>
<dbReference type="SMART" id="SM00320">
    <property type="entry name" value="WD40"/>
    <property type="match status" value="5"/>
</dbReference>
<evidence type="ECO:0000256" key="3">
    <source>
        <dbReference type="ARBA" id="ARBA00022737"/>
    </source>
</evidence>
<dbReference type="PANTHER" id="PTHR46042:SF1">
    <property type="entry name" value="DIPHTHINE METHYLTRANSFERASE"/>
    <property type="match status" value="1"/>
</dbReference>
<evidence type="ECO:0000256" key="5">
    <source>
        <dbReference type="ARBA" id="ARBA00038092"/>
    </source>
</evidence>
<comment type="similarity">
    <text evidence="5">Belongs to the DPH7 family.</text>
</comment>
<evidence type="ECO:0000256" key="6">
    <source>
        <dbReference type="ARBA" id="ARBA00039131"/>
    </source>
</evidence>
<reference evidence="8 9" key="1">
    <citation type="journal article" date="2015" name="Genome Biol. Evol.">
        <title>Phylogenomic analyses indicate that early fungi evolved digesting cell walls of algal ancestors of land plants.</title>
        <authorList>
            <person name="Chang Y."/>
            <person name="Wang S."/>
            <person name="Sekimoto S."/>
            <person name="Aerts A.L."/>
            <person name="Choi C."/>
            <person name="Clum A."/>
            <person name="LaButti K.M."/>
            <person name="Lindquist E.A."/>
            <person name="Yee Ngan C."/>
            <person name="Ohm R.A."/>
            <person name="Salamov A.A."/>
            <person name="Grigoriev I.V."/>
            <person name="Spatafora J.W."/>
            <person name="Berbee M.L."/>
        </authorList>
    </citation>
    <scope>NUCLEOTIDE SEQUENCE [LARGE SCALE GENOMIC DNA]</scope>
    <source>
        <strain evidence="8 9">NRRL 28638</strain>
    </source>
</reference>
<dbReference type="OrthoDB" id="1930760at2759"/>
<dbReference type="GO" id="GO:0005737">
    <property type="term" value="C:cytoplasm"/>
    <property type="evidence" value="ECO:0007669"/>
    <property type="project" value="TreeGrafter"/>
</dbReference>
<sequence>MGDPSQLLKSLDTVYTADSVEYLPESGSITQASHNSRGYLVVGTYQLLDSVNNLPANRVGKILVLKLYDDDPTFEVINTLDTDAILDLKWSYSNLYSKRLLGQTDAKGNLMVYGWNNGKISQVACQSFKHATDESKECLGLSLDWSDRLNTDSPYIATSHSDGSLAITEICESNIGYSLETKNRWVGHDYEAWIIATNYFDSNTIYSGGDDCKLKIWDRRLLPCFSSTSPISRAPPSLVNKSHMMGVCSIQKHPFQEYTLASGSYDEAVRLFDTRKMERPYEKIDLGGGVWRLKWHPDATKSNLLLAACMNNGYHIIDIRESANFVKNSYHHHKSLAYGVDWCPSNVQPQKDWVACASFYDHLFSIWDTSK</sequence>
<comment type="pathway">
    <text evidence="1">Protein modification; peptidyl-diphthamide biosynthesis.</text>
</comment>
<dbReference type="InterPro" id="IPR036322">
    <property type="entry name" value="WD40_repeat_dom_sf"/>
</dbReference>
<keyword evidence="3" id="KW-0677">Repeat</keyword>
<evidence type="ECO:0000313" key="9">
    <source>
        <dbReference type="Proteomes" id="UP000070444"/>
    </source>
</evidence>
<evidence type="ECO:0000256" key="4">
    <source>
        <dbReference type="ARBA" id="ARBA00022801"/>
    </source>
</evidence>
<comment type="catalytic activity">
    <reaction evidence="7">
        <text>diphthine methyl ester-[translation elongation factor 2] + H2O = diphthine-[translation elongation factor 2] + methanol + H(+)</text>
        <dbReference type="Rhea" id="RHEA:42656"/>
        <dbReference type="Rhea" id="RHEA-COMP:10172"/>
        <dbReference type="Rhea" id="RHEA-COMP:10173"/>
        <dbReference type="ChEBI" id="CHEBI:15377"/>
        <dbReference type="ChEBI" id="CHEBI:15378"/>
        <dbReference type="ChEBI" id="CHEBI:17790"/>
        <dbReference type="ChEBI" id="CHEBI:79005"/>
        <dbReference type="ChEBI" id="CHEBI:82696"/>
        <dbReference type="EC" id="3.1.1.97"/>
    </reaction>
</comment>
<evidence type="ECO:0000313" key="8">
    <source>
        <dbReference type="EMBL" id="KXN73190.1"/>
    </source>
</evidence>
<gene>
    <name evidence="8" type="ORF">CONCODRAFT_3856</name>
</gene>
<dbReference type="AlphaFoldDB" id="A0A137PDY3"/>
<proteinExistence type="inferred from homology"/>
<dbReference type="PANTHER" id="PTHR46042">
    <property type="entry name" value="DIPHTHINE METHYLTRANSFERASE"/>
    <property type="match status" value="1"/>
</dbReference>
<dbReference type="InterPro" id="IPR001680">
    <property type="entry name" value="WD40_rpt"/>
</dbReference>
<evidence type="ECO:0000256" key="1">
    <source>
        <dbReference type="ARBA" id="ARBA00005156"/>
    </source>
</evidence>
<protein>
    <recommendedName>
        <fullName evidence="6">methylated diphthine methylhydrolase</fullName>
        <ecNumber evidence="6">3.1.1.97</ecNumber>
    </recommendedName>
</protein>
<dbReference type="InterPro" id="IPR015943">
    <property type="entry name" value="WD40/YVTN_repeat-like_dom_sf"/>
</dbReference>
<organism evidence="8 9">
    <name type="scientific">Conidiobolus coronatus (strain ATCC 28846 / CBS 209.66 / NRRL 28638)</name>
    <name type="common">Delacroixia coronata</name>
    <dbReference type="NCBI Taxonomy" id="796925"/>
    <lineage>
        <taxon>Eukaryota</taxon>
        <taxon>Fungi</taxon>
        <taxon>Fungi incertae sedis</taxon>
        <taxon>Zoopagomycota</taxon>
        <taxon>Entomophthoromycotina</taxon>
        <taxon>Entomophthoromycetes</taxon>
        <taxon>Entomophthorales</taxon>
        <taxon>Ancylistaceae</taxon>
        <taxon>Conidiobolus</taxon>
    </lineage>
</organism>
<dbReference type="EMBL" id="KQ964440">
    <property type="protein sequence ID" value="KXN73190.1"/>
    <property type="molecule type" value="Genomic_DNA"/>
</dbReference>
<dbReference type="Pfam" id="PF00400">
    <property type="entry name" value="WD40"/>
    <property type="match status" value="2"/>
</dbReference>
<dbReference type="EC" id="3.1.1.97" evidence="6"/>
<dbReference type="InterPro" id="IPR052415">
    <property type="entry name" value="Diphthine_MTase"/>
</dbReference>
<accession>A0A137PDY3</accession>
<dbReference type="SUPFAM" id="SSF50978">
    <property type="entry name" value="WD40 repeat-like"/>
    <property type="match status" value="1"/>
</dbReference>
<dbReference type="STRING" id="796925.A0A137PDY3"/>
<evidence type="ECO:0000256" key="2">
    <source>
        <dbReference type="ARBA" id="ARBA00022574"/>
    </source>
</evidence>